<dbReference type="InterPro" id="IPR032427">
    <property type="entry name" value="P22_portal"/>
</dbReference>
<evidence type="ECO:0008006" key="4">
    <source>
        <dbReference type="Google" id="ProtNLM"/>
    </source>
</evidence>
<feature type="region of interest" description="Disordered" evidence="1">
    <location>
        <begin position="703"/>
        <end position="777"/>
    </location>
</feature>
<feature type="compositionally biased region" description="Acidic residues" evidence="1">
    <location>
        <begin position="10"/>
        <end position="20"/>
    </location>
</feature>
<dbReference type="AlphaFoldDB" id="A0AAJ2R677"/>
<dbReference type="RefSeq" id="WP_319075281.1">
    <property type="nucleotide sequence ID" value="NZ_JAWWMZ010000009.1"/>
</dbReference>
<dbReference type="EMBL" id="JAWWMZ010000009">
    <property type="protein sequence ID" value="MDX4955882.1"/>
    <property type="molecule type" value="Genomic_DNA"/>
</dbReference>
<protein>
    <recommendedName>
        <fullName evidence="4">Portal protein</fullName>
    </recommendedName>
</protein>
<dbReference type="Proteomes" id="UP001287445">
    <property type="component" value="Unassembled WGS sequence"/>
</dbReference>
<organism evidence="2 3">
    <name type="scientific">Delftia acidovorans</name>
    <name type="common">Pseudomonas acidovorans</name>
    <name type="synonym">Comamonas acidovorans</name>
    <dbReference type="NCBI Taxonomy" id="80866"/>
    <lineage>
        <taxon>Bacteria</taxon>
        <taxon>Pseudomonadati</taxon>
        <taxon>Pseudomonadota</taxon>
        <taxon>Betaproteobacteria</taxon>
        <taxon>Burkholderiales</taxon>
        <taxon>Comamonadaceae</taxon>
        <taxon>Delftia</taxon>
    </lineage>
</organism>
<feature type="compositionally biased region" description="Low complexity" evidence="1">
    <location>
        <begin position="718"/>
        <end position="730"/>
    </location>
</feature>
<comment type="caution">
    <text evidence="2">The sequence shown here is derived from an EMBL/GenBank/DDBJ whole genome shotgun (WGS) entry which is preliminary data.</text>
</comment>
<name>A0AAJ2R677_DELAC</name>
<accession>A0AAJ2R677</accession>
<evidence type="ECO:0000313" key="3">
    <source>
        <dbReference type="Proteomes" id="UP001287445"/>
    </source>
</evidence>
<sequence>MINTSTMDVDSPETEDSLDAEDDVLRMGEGEVSLHEYTEWLREMDEEPPWRIAADKEMDYADGKQLDTELLNAMKEQGIPPAIEDRIGPTLRALTGYEQTTRTDWRVTANGQTGSKDVADALNVELNEAERESHADNACSDAFRPQAAVGFGCVGVQRVSDPTQYRYKCAVVRRSEVRWDWTAEEWDLSDARYFKRDKWLHPERIARAFPQARELILSCGRNGATWWQQGYPGRLANQGGSSTGLTNAGQDARGWTVEEARWYDRTNKQLCLTELWYRRWVEVVLIESPDGRVVEYDAGNQVHNYGLATGMTKAFKAIVAKVRRSYWLGPHKLHDSPTPYPHSHFPYVIFWGFREDSTRVPYGYVRGLIYQQDSLNSGTALMRWGLSAYRVENTKGATNMPDAVLRRTIGRRNAHVVLDQEHMAKPGARFEVKRDVQLTEQQHQLMNDCRAVFEQLSAAPAAFTGQRGNATSGLQERTQLEQANQALGEIMGNFRRARTLMGEMLLSMIVQDLGAKEKTVIIEGDAVTEDRSVVLNKIETDPAGYSYLSNDVQRTLLKVQLEDVPSTPGYRSQQLYAMQEVIKTMPPQFQQAAMPYMVALMDTPYKREIIEALRAAGSQESPEQVEQRIQQEVQAALSKAGHDLKARELEMKERLTDAQIKKVMADAVQVGVQAAFSAMQGGAQVAMNPAIAPIADAIMQGAGYQKPNPGGDDPDFPVPGVAAGGPAPQSGGPGAAGEIDQVRENTSPAFPPIPQEPARGMQGIETASPDDNLPQGG</sequence>
<evidence type="ECO:0000313" key="2">
    <source>
        <dbReference type="EMBL" id="MDX4955882.1"/>
    </source>
</evidence>
<proteinExistence type="predicted"/>
<feature type="region of interest" description="Disordered" evidence="1">
    <location>
        <begin position="1"/>
        <end position="20"/>
    </location>
</feature>
<evidence type="ECO:0000256" key="1">
    <source>
        <dbReference type="SAM" id="MobiDB-lite"/>
    </source>
</evidence>
<dbReference type="Pfam" id="PF16510">
    <property type="entry name" value="P22_portal"/>
    <property type="match status" value="1"/>
</dbReference>
<gene>
    <name evidence="2" type="ORF">SGN30_20895</name>
</gene>
<reference evidence="2" key="1">
    <citation type="submission" date="2023-11" db="EMBL/GenBank/DDBJ databases">
        <title>Identification and selenium tolerance of Delftia acidovorans R3-25.</title>
        <authorList>
            <person name="Zhang S."/>
            <person name="Liu Y."/>
            <person name="Guo Y."/>
        </authorList>
    </citation>
    <scope>NUCLEOTIDE SEQUENCE</scope>
    <source>
        <strain evidence="2">R3-25</strain>
    </source>
</reference>